<sequence length="655" mass="72401">MKSMREPNQVEYVLSAYLSPPGPTAFTTIRHDQSVALWAIRGDEISLVRYWELERISGMKHHHMPIYDSTRSPIDLLNGLLAQEDLTLADIAQVWGTPGLASTPVLPNYATQGLPIHSVSHLFSGLCLDTDRFRDSTIVALAMDGGPDFTLEQDLLGDHWYAGAVSRGGDLSLFPVESPGLLWHASKRRFNQEPGTLMALAHASPASIEFDQSSLLSQEFWGGFSLFDRCDELVASVADAADNAIRSGIDGDNPFSRDELVASATMKIIESVSKSIVERSIERLLSAKSISPCDAFLSLSGGFALNCPTNSHLLAKYGFRGLLVPPCANDSGQALGIGLLGFYARGDLDTKNVRTGLPYRGDDGLDIAPALAAFGRRILDVRDFDAATFVDDLENYPVAWVDGAAEVGPRALGHRSLLGDPRRIETKDILNRIKQRQWWRPVAPIVLEDHVARWFTGGRPSPFMLETFPIDPEFRSLVPAVAHIDGSARIQTLSTSDEPFLAAALDSFYRRTGVPIICNTSLNDAGEPIIDNAEQALNFCLRKGIAVAYIGKRRYQLDVSHASESSAPQPRPWADFYRTQNARPAAVYNEDVDPEIQLLLLMWPWLRRLADEGQTSQLKSIARLLASRDETFDRRVPQFHLYWRNMLEQNVSGAS</sequence>
<dbReference type="InterPro" id="IPR038152">
    <property type="entry name" value="Carbam_trans_C_sf"/>
</dbReference>
<protein>
    <recommendedName>
        <fullName evidence="6">Carbamoyltransferase</fullName>
    </recommendedName>
</protein>
<accession>A0ABS6AZS4</accession>
<dbReference type="PANTHER" id="PTHR34847:SF1">
    <property type="entry name" value="NODULATION PROTEIN U"/>
    <property type="match status" value="1"/>
</dbReference>
<evidence type="ECO:0000313" key="4">
    <source>
        <dbReference type="EMBL" id="MBU3062711.1"/>
    </source>
</evidence>
<dbReference type="RefSeq" id="WP_215917610.1">
    <property type="nucleotide sequence ID" value="NZ_JAHKNI010000004.1"/>
</dbReference>
<dbReference type="Gene3D" id="3.30.420.40">
    <property type="match status" value="1"/>
</dbReference>
<comment type="similarity">
    <text evidence="1">Belongs to the NodU/CmcH family.</text>
</comment>
<comment type="caution">
    <text evidence="4">The sequence shown here is derived from an EMBL/GenBank/DDBJ whole genome shotgun (WGS) entry which is preliminary data.</text>
</comment>
<organism evidence="4 5">
    <name type="scientific">Nocardia albiluteola</name>
    <dbReference type="NCBI Taxonomy" id="2842303"/>
    <lineage>
        <taxon>Bacteria</taxon>
        <taxon>Bacillati</taxon>
        <taxon>Actinomycetota</taxon>
        <taxon>Actinomycetes</taxon>
        <taxon>Mycobacteriales</taxon>
        <taxon>Nocardiaceae</taxon>
        <taxon>Nocardia</taxon>
    </lineage>
</organism>
<dbReference type="Gene3D" id="3.90.870.20">
    <property type="entry name" value="Carbamoyltransferase, C-terminal domain"/>
    <property type="match status" value="1"/>
</dbReference>
<evidence type="ECO:0000313" key="5">
    <source>
        <dbReference type="Proteomes" id="UP000733379"/>
    </source>
</evidence>
<dbReference type="PANTHER" id="PTHR34847">
    <property type="entry name" value="NODULATION PROTEIN U"/>
    <property type="match status" value="1"/>
</dbReference>
<dbReference type="Pfam" id="PF16861">
    <property type="entry name" value="Carbam_trans_C"/>
    <property type="match status" value="1"/>
</dbReference>
<dbReference type="InterPro" id="IPR003696">
    <property type="entry name" value="Carbtransf_dom"/>
</dbReference>
<dbReference type="Proteomes" id="UP000733379">
    <property type="component" value="Unassembled WGS sequence"/>
</dbReference>
<dbReference type="InterPro" id="IPR031730">
    <property type="entry name" value="Carbam_trans_C"/>
</dbReference>
<evidence type="ECO:0000259" key="3">
    <source>
        <dbReference type="Pfam" id="PF16861"/>
    </source>
</evidence>
<name>A0ABS6AZS4_9NOCA</name>
<reference evidence="4 5" key="1">
    <citation type="submission" date="2021-06" db="EMBL/GenBank/DDBJ databases">
        <title>Actinomycetes sequencing.</title>
        <authorList>
            <person name="Shan Q."/>
        </authorList>
    </citation>
    <scope>NUCLEOTIDE SEQUENCE [LARGE SCALE GENOMIC DNA]</scope>
    <source>
        <strain evidence="4 5">NEAU-G5</strain>
    </source>
</reference>
<dbReference type="EMBL" id="JAHKNI010000004">
    <property type="protein sequence ID" value="MBU3062711.1"/>
    <property type="molecule type" value="Genomic_DNA"/>
</dbReference>
<gene>
    <name evidence="4" type="ORF">KO481_14415</name>
</gene>
<keyword evidence="5" id="KW-1185">Reference proteome</keyword>
<feature type="domain" description="Carbamoyltransferase" evidence="2">
    <location>
        <begin position="296"/>
        <end position="336"/>
    </location>
</feature>
<evidence type="ECO:0008006" key="6">
    <source>
        <dbReference type="Google" id="ProtNLM"/>
    </source>
</evidence>
<feature type="domain" description="Carbamoyltransferase C-terminal" evidence="3">
    <location>
        <begin position="395"/>
        <end position="552"/>
    </location>
</feature>
<evidence type="ECO:0000256" key="1">
    <source>
        <dbReference type="ARBA" id="ARBA00006129"/>
    </source>
</evidence>
<dbReference type="Pfam" id="PF02543">
    <property type="entry name" value="Carbam_trans_N"/>
    <property type="match status" value="1"/>
</dbReference>
<proteinExistence type="inferred from homology"/>
<evidence type="ECO:0000259" key="2">
    <source>
        <dbReference type="Pfam" id="PF02543"/>
    </source>
</evidence>
<dbReference type="InterPro" id="IPR051338">
    <property type="entry name" value="NodU/CmcH_Carbamoyltrnsfr"/>
</dbReference>